<dbReference type="AlphaFoldDB" id="A0A2V3IJT1"/>
<comment type="caution">
    <text evidence="4">The sequence shown here is derived from an EMBL/GenBank/DDBJ whole genome shotgun (WGS) entry which is preliminary data.</text>
</comment>
<dbReference type="Proteomes" id="UP000247409">
    <property type="component" value="Unassembled WGS sequence"/>
</dbReference>
<dbReference type="PANTHER" id="PTHR47268">
    <property type="entry name" value="ACYLPHOSPHATASE"/>
    <property type="match status" value="1"/>
</dbReference>
<comment type="similarity">
    <text evidence="2">Belongs to the acylphosphatase family.</text>
</comment>
<sequence>MANAQLSSTHFFAVTLSIKGTVQGVFYRATASTVAKQVGVVGYVRNMRDGSVQLCAEGTMAQLHQLIDWCKQGPPMATVHSVTQTEPIHQISHPTFLDFSVRRT</sequence>
<dbReference type="Pfam" id="PF00708">
    <property type="entry name" value="Acylphosphatase"/>
    <property type="match status" value="1"/>
</dbReference>
<feature type="domain" description="Acylphosphatase-like" evidence="3">
    <location>
        <begin position="13"/>
        <end position="103"/>
    </location>
</feature>
<evidence type="ECO:0000313" key="5">
    <source>
        <dbReference type="Proteomes" id="UP000247409"/>
    </source>
</evidence>
<dbReference type="InterPro" id="IPR017968">
    <property type="entry name" value="Acylphosphatase_CS"/>
</dbReference>
<dbReference type="PROSITE" id="PS00151">
    <property type="entry name" value="ACYLPHOSPHATASE_2"/>
    <property type="match status" value="1"/>
</dbReference>
<dbReference type="STRING" id="448386.A0A2V3IJT1"/>
<dbReference type="SUPFAM" id="SSF54975">
    <property type="entry name" value="Acylphosphatase/BLUF domain-like"/>
    <property type="match status" value="1"/>
</dbReference>
<comment type="catalytic activity">
    <reaction evidence="1">
        <text>an acyl phosphate + H2O = a carboxylate + phosphate + H(+)</text>
        <dbReference type="Rhea" id="RHEA:14965"/>
        <dbReference type="ChEBI" id="CHEBI:15377"/>
        <dbReference type="ChEBI" id="CHEBI:15378"/>
        <dbReference type="ChEBI" id="CHEBI:29067"/>
        <dbReference type="ChEBI" id="CHEBI:43474"/>
        <dbReference type="ChEBI" id="CHEBI:59918"/>
        <dbReference type="EC" id="3.6.1.7"/>
    </reaction>
</comment>
<name>A0A2V3IJT1_9FLOR</name>
<keyword evidence="1" id="KW-0378">Hydrolase</keyword>
<dbReference type="PRINTS" id="PR00112">
    <property type="entry name" value="ACYLPHPHTASE"/>
</dbReference>
<proteinExistence type="inferred from homology"/>
<dbReference type="OrthoDB" id="7961613at2759"/>
<dbReference type="InterPro" id="IPR001792">
    <property type="entry name" value="Acylphosphatase-like_dom"/>
</dbReference>
<dbReference type="InterPro" id="IPR020456">
    <property type="entry name" value="Acylphosphatase"/>
</dbReference>
<dbReference type="EC" id="3.6.1.7" evidence="1"/>
<dbReference type="PANTHER" id="PTHR47268:SF4">
    <property type="entry name" value="ACYLPHOSPHATASE"/>
    <property type="match status" value="1"/>
</dbReference>
<evidence type="ECO:0000256" key="1">
    <source>
        <dbReference type="PROSITE-ProRule" id="PRU00520"/>
    </source>
</evidence>
<dbReference type="Gene3D" id="3.30.70.100">
    <property type="match status" value="1"/>
</dbReference>
<protein>
    <recommendedName>
        <fullName evidence="1">acylphosphatase</fullName>
        <ecNumber evidence="1">3.6.1.7</ecNumber>
    </recommendedName>
</protein>
<keyword evidence="5" id="KW-1185">Reference proteome</keyword>
<reference evidence="4 5" key="1">
    <citation type="journal article" date="2018" name="Mol. Biol. Evol.">
        <title>Analysis of the draft genome of the red seaweed Gracilariopsis chorda provides insights into genome size evolution in Rhodophyta.</title>
        <authorList>
            <person name="Lee J."/>
            <person name="Yang E.C."/>
            <person name="Graf L."/>
            <person name="Yang J.H."/>
            <person name="Qiu H."/>
            <person name="Zel Zion U."/>
            <person name="Chan C.X."/>
            <person name="Stephens T.G."/>
            <person name="Weber A.P.M."/>
            <person name="Boo G.H."/>
            <person name="Boo S.M."/>
            <person name="Kim K.M."/>
            <person name="Shin Y."/>
            <person name="Jung M."/>
            <person name="Lee S.J."/>
            <person name="Yim H.S."/>
            <person name="Lee J.H."/>
            <person name="Bhattacharya D."/>
            <person name="Yoon H.S."/>
        </authorList>
    </citation>
    <scope>NUCLEOTIDE SEQUENCE [LARGE SCALE GENOMIC DNA]</scope>
    <source>
        <strain evidence="4 5">SKKU-2015</strain>
        <tissue evidence="4">Whole body</tissue>
    </source>
</reference>
<evidence type="ECO:0000313" key="4">
    <source>
        <dbReference type="EMBL" id="PXF42355.1"/>
    </source>
</evidence>
<organism evidence="4 5">
    <name type="scientific">Gracilariopsis chorda</name>
    <dbReference type="NCBI Taxonomy" id="448386"/>
    <lineage>
        <taxon>Eukaryota</taxon>
        <taxon>Rhodophyta</taxon>
        <taxon>Florideophyceae</taxon>
        <taxon>Rhodymeniophycidae</taxon>
        <taxon>Gracilariales</taxon>
        <taxon>Gracilariaceae</taxon>
        <taxon>Gracilariopsis</taxon>
    </lineage>
</organism>
<feature type="active site" evidence="1">
    <location>
        <position position="46"/>
    </location>
</feature>
<dbReference type="EMBL" id="NBIV01000166">
    <property type="protein sequence ID" value="PXF42355.1"/>
    <property type="molecule type" value="Genomic_DNA"/>
</dbReference>
<dbReference type="GO" id="GO:0003998">
    <property type="term" value="F:acylphosphatase activity"/>
    <property type="evidence" value="ECO:0007669"/>
    <property type="project" value="UniProtKB-EC"/>
</dbReference>
<evidence type="ECO:0000259" key="3">
    <source>
        <dbReference type="PROSITE" id="PS51160"/>
    </source>
</evidence>
<gene>
    <name evidence="4" type="ORF">BWQ96_07875</name>
</gene>
<accession>A0A2V3IJT1</accession>
<dbReference type="PROSITE" id="PS51160">
    <property type="entry name" value="ACYLPHOSPHATASE_3"/>
    <property type="match status" value="1"/>
</dbReference>
<feature type="active site" evidence="1">
    <location>
        <position position="28"/>
    </location>
</feature>
<evidence type="ECO:0000256" key="2">
    <source>
        <dbReference type="RuleBase" id="RU004168"/>
    </source>
</evidence>
<dbReference type="InterPro" id="IPR036046">
    <property type="entry name" value="Acylphosphatase-like_dom_sf"/>
</dbReference>